<sequence>MASKEARRVVCYCLEHPEALKDKETARLYEKAKKELDDKKIKRSELNWYEQKELYFKSRPELEQRIKELIQEGKSNVSISKLLGIDVKAVAYVKRKHKLFRKKDITKDHLEQMYNEHGFRYVCENLGISETSLTYWLRKFDIKVKNPVRRYKIKAVFENGDVIIFDTSSETAKYFGLTKSGLTYRLNTDKYFDGVKIDRLY</sequence>
<evidence type="ECO:0000259" key="1">
    <source>
        <dbReference type="Pfam" id="PF20987"/>
    </source>
</evidence>
<feature type="domain" description="Intron-encoded endonuclease 1 DNA-binding" evidence="1">
    <location>
        <begin position="161"/>
        <end position="191"/>
    </location>
</feature>
<dbReference type="EMBL" id="JARPXL010000014">
    <property type="protein sequence ID" value="MDT2545344.1"/>
    <property type="molecule type" value="Genomic_DNA"/>
</dbReference>
<accession>A0AAW8T9R8</accession>
<dbReference type="Pfam" id="PF20987">
    <property type="entry name" value="I-TevI_DNA-bd"/>
    <property type="match status" value="1"/>
</dbReference>
<name>A0AAW8T9R8_9ENTE</name>
<comment type="caution">
    <text evidence="2">The sequence shown here is derived from an EMBL/GenBank/DDBJ whole genome shotgun (WGS) entry which is preliminary data.</text>
</comment>
<dbReference type="InterPro" id="IPR048681">
    <property type="entry name" value="I-TevI_DNA-bd"/>
</dbReference>
<gene>
    <name evidence="2" type="ORF">P7D69_13415</name>
</gene>
<organism evidence="2 3">
    <name type="scientific">Enterococcus raffinosus</name>
    <dbReference type="NCBI Taxonomy" id="71452"/>
    <lineage>
        <taxon>Bacteria</taxon>
        <taxon>Bacillati</taxon>
        <taxon>Bacillota</taxon>
        <taxon>Bacilli</taxon>
        <taxon>Lactobacillales</taxon>
        <taxon>Enterococcaceae</taxon>
        <taxon>Enterococcus</taxon>
    </lineage>
</organism>
<evidence type="ECO:0000313" key="3">
    <source>
        <dbReference type="Proteomes" id="UP001254770"/>
    </source>
</evidence>
<dbReference type="AlphaFoldDB" id="A0AAW8T9R8"/>
<proteinExistence type="predicted"/>
<protein>
    <recommendedName>
        <fullName evidence="1">Intron-encoded endonuclease 1 DNA-binding domain-containing protein</fullName>
    </recommendedName>
</protein>
<dbReference type="RefSeq" id="WP_311817092.1">
    <property type="nucleotide sequence ID" value="NZ_JARPXG010000068.1"/>
</dbReference>
<dbReference type="Proteomes" id="UP001254770">
    <property type="component" value="Unassembled WGS sequence"/>
</dbReference>
<reference evidence="2" key="1">
    <citation type="submission" date="2023-03" db="EMBL/GenBank/DDBJ databases">
        <authorList>
            <person name="Shen W."/>
            <person name="Cai J."/>
        </authorList>
    </citation>
    <scope>NUCLEOTIDE SEQUENCE</scope>
    <source>
        <strain evidence="2">Y15</strain>
    </source>
</reference>
<evidence type="ECO:0000313" key="2">
    <source>
        <dbReference type="EMBL" id="MDT2545344.1"/>
    </source>
</evidence>